<accession>A0A3B0YWJ3</accession>
<gene>
    <name evidence="1" type="ORF">MNBD_GAMMA13-1056</name>
</gene>
<name>A0A3B0YWJ3_9ZZZZ</name>
<evidence type="ECO:0000313" key="1">
    <source>
        <dbReference type="EMBL" id="VAW79702.1"/>
    </source>
</evidence>
<protein>
    <submittedName>
        <fullName evidence="1">Uncharacterized protein</fullName>
    </submittedName>
</protein>
<sequence>MVILSILTTGGAIFYEHGFVSNGSKLIGEIKSFNKKPFSSAQEDSIEMEIVFTIENKQVIFYSSRNVVELILGIYP</sequence>
<reference evidence="1" key="1">
    <citation type="submission" date="2018-06" db="EMBL/GenBank/DDBJ databases">
        <authorList>
            <person name="Zhirakovskaya E."/>
        </authorList>
    </citation>
    <scope>NUCLEOTIDE SEQUENCE</scope>
</reference>
<organism evidence="1">
    <name type="scientific">hydrothermal vent metagenome</name>
    <dbReference type="NCBI Taxonomy" id="652676"/>
    <lineage>
        <taxon>unclassified sequences</taxon>
        <taxon>metagenomes</taxon>
        <taxon>ecological metagenomes</taxon>
    </lineage>
</organism>
<dbReference type="EMBL" id="UOFK01000203">
    <property type="protein sequence ID" value="VAW79702.1"/>
    <property type="molecule type" value="Genomic_DNA"/>
</dbReference>
<dbReference type="AlphaFoldDB" id="A0A3B0YWJ3"/>
<proteinExistence type="predicted"/>